<organism evidence="1 2">
    <name type="scientific">Flavobacterium pygoscelis</name>
    <dbReference type="NCBI Taxonomy" id="2893176"/>
    <lineage>
        <taxon>Bacteria</taxon>
        <taxon>Pseudomonadati</taxon>
        <taxon>Bacteroidota</taxon>
        <taxon>Flavobacteriia</taxon>
        <taxon>Flavobacteriales</taxon>
        <taxon>Flavobacteriaceae</taxon>
        <taxon>Flavobacterium</taxon>
    </lineage>
</organism>
<proteinExistence type="predicted"/>
<dbReference type="RefSeq" id="WP_248427326.1">
    <property type="nucleotide sequence ID" value="NZ_JALNUB010000001.1"/>
</dbReference>
<dbReference type="InterPro" id="IPR026350">
    <property type="entry name" value="GxxExxY"/>
</dbReference>
<dbReference type="AlphaFoldDB" id="A0A9X1XPB2"/>
<gene>
    <name evidence="1" type="ORF">MW871_01550</name>
</gene>
<evidence type="ECO:0000313" key="2">
    <source>
        <dbReference type="Proteomes" id="UP001139260"/>
    </source>
</evidence>
<dbReference type="Proteomes" id="UP001139260">
    <property type="component" value="Unassembled WGS sequence"/>
</dbReference>
<protein>
    <submittedName>
        <fullName evidence="1">GxxExxY protein</fullName>
    </submittedName>
</protein>
<dbReference type="EMBL" id="JALNUB010000001">
    <property type="protein sequence ID" value="MCK8140568.1"/>
    <property type="molecule type" value="Genomic_DNA"/>
</dbReference>
<reference evidence="1" key="1">
    <citation type="submission" date="2022-04" db="EMBL/GenBank/DDBJ databases">
        <title>Flavobacterium pygoscelis sp. nov. isolated from Chinstrap chick (Pygoscelis antarcticus).</title>
        <authorList>
            <person name="Irgang R."/>
            <person name="Poblete-Morales M."/>
            <person name="Avendano-Herrera R."/>
        </authorList>
    </citation>
    <scope>NUCLEOTIDE SEQUENCE</scope>
    <source>
        <strain evidence="1">I-SCBP12n</strain>
    </source>
</reference>
<accession>A0A9X1XPB2</accession>
<name>A0A9X1XPB2_9FLAO</name>
<keyword evidence="2" id="KW-1185">Reference proteome</keyword>
<sequence length="137" mass="15787">MMTKKKLKDIIYKVIGATIEVHKQLGPGLLESIYHKCLIQELTLRGINFKSELVIPIEYKGISLESDLRCDLFIEDILVVELKATDKIIPIHVAKVMSYMNLLESPISLIINFNVTNIYEHGQKTYVNYRYSVLDDE</sequence>
<evidence type="ECO:0000313" key="1">
    <source>
        <dbReference type="EMBL" id="MCK8140568.1"/>
    </source>
</evidence>
<dbReference type="Pfam" id="PF13366">
    <property type="entry name" value="PDDEXK_3"/>
    <property type="match status" value="1"/>
</dbReference>
<comment type="caution">
    <text evidence="1">The sequence shown here is derived from an EMBL/GenBank/DDBJ whole genome shotgun (WGS) entry which is preliminary data.</text>
</comment>
<dbReference type="NCBIfam" id="TIGR04256">
    <property type="entry name" value="GxxExxY"/>
    <property type="match status" value="1"/>
</dbReference>